<dbReference type="PROSITE" id="PS51192">
    <property type="entry name" value="HELICASE_ATP_BIND_1"/>
    <property type="match status" value="1"/>
</dbReference>
<feature type="domain" description="Helicase ATP-binding" evidence="12">
    <location>
        <begin position="320"/>
        <end position="477"/>
    </location>
</feature>
<keyword evidence="7 13" id="KW-0255">Endonuclease</keyword>
<dbReference type="GO" id="GO:0003677">
    <property type="term" value="F:DNA binding"/>
    <property type="evidence" value="ECO:0007669"/>
    <property type="project" value="UniProtKB-KW"/>
</dbReference>
<dbReference type="GO" id="GO:0009307">
    <property type="term" value="P:DNA restriction-modification system"/>
    <property type="evidence" value="ECO:0007669"/>
    <property type="project" value="UniProtKB-KW"/>
</dbReference>
<evidence type="ECO:0000259" key="12">
    <source>
        <dbReference type="PROSITE" id="PS51192"/>
    </source>
</evidence>
<gene>
    <name evidence="13" type="ORF">DZF91_12185</name>
</gene>
<evidence type="ECO:0000256" key="7">
    <source>
        <dbReference type="ARBA" id="ARBA00022759"/>
    </source>
</evidence>
<evidence type="ECO:0000256" key="2">
    <source>
        <dbReference type="ARBA" id="ARBA00008598"/>
    </source>
</evidence>
<evidence type="ECO:0000256" key="1">
    <source>
        <dbReference type="ARBA" id="ARBA00000851"/>
    </source>
</evidence>
<evidence type="ECO:0000256" key="4">
    <source>
        <dbReference type="ARBA" id="ARBA00022722"/>
    </source>
</evidence>
<name>A0A372JMZ9_9ACTN</name>
<keyword evidence="8 11" id="KW-0378">Hydrolase</keyword>
<dbReference type="AlphaFoldDB" id="A0A372JMZ9"/>
<keyword evidence="10 11" id="KW-0238">DNA-binding</keyword>
<dbReference type="Pfam" id="PF22679">
    <property type="entry name" value="T1R_D3-like"/>
    <property type="match status" value="1"/>
</dbReference>
<evidence type="ECO:0000256" key="5">
    <source>
        <dbReference type="ARBA" id="ARBA00022741"/>
    </source>
</evidence>
<dbReference type="InterPro" id="IPR014001">
    <property type="entry name" value="Helicase_ATP-bd"/>
</dbReference>
<dbReference type="CDD" id="cd18800">
    <property type="entry name" value="SF2_C_EcoR124I-like"/>
    <property type="match status" value="1"/>
</dbReference>
<evidence type="ECO:0000256" key="8">
    <source>
        <dbReference type="ARBA" id="ARBA00022801"/>
    </source>
</evidence>
<dbReference type="SUPFAM" id="SSF52540">
    <property type="entry name" value="P-loop containing nucleoside triphosphate hydrolases"/>
    <property type="match status" value="1"/>
</dbReference>
<dbReference type="InterPro" id="IPR004473">
    <property type="entry name" value="Restrct_endonuc_typeI_HsdR"/>
</dbReference>
<reference evidence="13 14" key="1">
    <citation type="submission" date="2018-08" db="EMBL/GenBank/DDBJ databases">
        <title>Actinomadura jelena sp. nov., a novel Actinomycete isolated from soil in Chad.</title>
        <authorList>
            <person name="Shi L."/>
        </authorList>
    </citation>
    <scope>NUCLEOTIDE SEQUENCE [LARGE SCALE GENOMIC DNA]</scope>
    <source>
        <strain evidence="13 14">NEAU-G17</strain>
    </source>
</reference>
<keyword evidence="4" id="KW-0540">Nuclease</keyword>
<dbReference type="EC" id="3.1.21.3" evidence="11"/>
<sequence>MTGPEYTEVEAPLIEQLVGMGWEHVPRASAGSFDPRGGQAPIRESFTDVLLRERLRAALLKINLGPDGAPWLDDARIDQAVAALERLGAPSLLEANEKATALLIDGVQVPGPDGGNGRARTVHFIDWTNWERNDFTVVSQFRVDVPGTQGRKHIVPDVVLFVNGVPLVVAEAKSPARRDGMLEAATQIRRYTGERDRKAREGNPKLFHTVQLTVATNGDKALLGTFTSKPEHYVPWKDAYPLSDIELAADLDIAPERVRAQERLAGVVLKPERLLTIVHDYVTFMTLDNGHRVKIAPRYQQFRAVERTIDRLLTGETRIQNGEQDKRGGVVWHTQGSGKSLTMTFLVRRMRSIEDLANYKVVLVTDRKDLQKQLHDTMALTGEHLKVAKRVKDAKTELALHSPDIVFVMIQKQQDVAARQAAEELGERTPSLGELNTDESIVVLIDEAHRSHGSMLHLNLLEALPNAARIGFTGTPIIMGKKKRTEEIFGTFIDRYRLAEAEADGAVVPIFYEGHTVKGAVRDGRDLDEVFEDMFAEHTEQERAELQRRYATRGDVLEAQELIDAKARHMLRHYVTTVMPAGFKAQVVAHSREATVRYREALTKARDELVADALNPGKLPEHLREADPYDPSLRPRVAVLVHAYRKLDLLRALDFVPVISAAANDPERLWEWSEPQAQDSRIEAFKKPFPAELGPRDKPIGFLIVNAMLLTGFDAPIEQVMYVDRSLKEDTLLQAVARVNRTAEGKTCGYVVDYYGVANHLAKALKAYASEDVEGALNKLEDEVPQLEALSRRVRSVFERRGVQPSAATIEECVLLLEEGVVFDRYEAELKRFLTTVNRVMPNPAVRPFLGDARLFAEIATRARRRYRVDGGEFDASLYGAKVRELIDEHMTSLGIDEKLPPVALTAADFDEKVAALPGARSRASEMEHAARHHIEVNYGRDPRLYKRLSERLEEILQQYADDWDRQAAELAGLIVELRDAEEAGAQDPRSRVESALYGVLVGVIFDDALTYSENDAALMAGVSDLLDLVLEDVRQRDFWRNPVREENLGKKVARRLLSADIGVDISQAVAVAADLMDVLRHNRDVLTDL</sequence>
<dbReference type="InterPro" id="IPR007409">
    <property type="entry name" value="Restrct_endonuc_type1_HsdR_N"/>
</dbReference>
<dbReference type="GO" id="GO:0005524">
    <property type="term" value="F:ATP binding"/>
    <property type="evidence" value="ECO:0007669"/>
    <property type="project" value="UniProtKB-KW"/>
</dbReference>
<dbReference type="PANTHER" id="PTHR30195:SF15">
    <property type="entry name" value="TYPE I RESTRICTION ENZYME HINDI ENDONUCLEASE SUBUNIT"/>
    <property type="match status" value="1"/>
</dbReference>
<dbReference type="NCBIfam" id="TIGR00348">
    <property type="entry name" value="hsdR"/>
    <property type="match status" value="1"/>
</dbReference>
<dbReference type="CDD" id="cd18030">
    <property type="entry name" value="DEXHc_RE_I_HsdR"/>
    <property type="match status" value="1"/>
</dbReference>
<dbReference type="SMART" id="SM00487">
    <property type="entry name" value="DEXDc"/>
    <property type="match status" value="1"/>
</dbReference>
<dbReference type="Gene3D" id="3.40.50.300">
    <property type="entry name" value="P-loop containing nucleotide triphosphate hydrolases"/>
    <property type="match status" value="2"/>
</dbReference>
<accession>A0A372JMZ9</accession>
<proteinExistence type="inferred from homology"/>
<evidence type="ECO:0000256" key="3">
    <source>
        <dbReference type="ARBA" id="ARBA00011296"/>
    </source>
</evidence>
<evidence type="ECO:0000256" key="9">
    <source>
        <dbReference type="ARBA" id="ARBA00022840"/>
    </source>
</evidence>
<dbReference type="GO" id="GO:0009035">
    <property type="term" value="F:type I site-specific deoxyribonuclease activity"/>
    <property type="evidence" value="ECO:0007669"/>
    <property type="project" value="UniProtKB-EC"/>
</dbReference>
<dbReference type="OrthoDB" id="9758243at2"/>
<comment type="catalytic activity">
    <reaction evidence="1 11">
        <text>Endonucleolytic cleavage of DNA to give random double-stranded fragments with terminal 5'-phosphates, ATP is simultaneously hydrolyzed.</text>
        <dbReference type="EC" id="3.1.21.3"/>
    </reaction>
</comment>
<comment type="function">
    <text evidence="11">Subunit R is required for both nuclease and ATPase activities, but not for modification.</text>
</comment>
<dbReference type="InterPro" id="IPR055180">
    <property type="entry name" value="HsdR_RecA-like_helicase_dom_2"/>
</dbReference>
<keyword evidence="14" id="KW-1185">Reference proteome</keyword>
<evidence type="ECO:0000313" key="14">
    <source>
        <dbReference type="Proteomes" id="UP000261811"/>
    </source>
</evidence>
<evidence type="ECO:0000313" key="13">
    <source>
        <dbReference type="EMBL" id="RFU41387.1"/>
    </source>
</evidence>
<evidence type="ECO:0000256" key="11">
    <source>
        <dbReference type="RuleBase" id="RU364115"/>
    </source>
</evidence>
<dbReference type="InterPro" id="IPR027417">
    <property type="entry name" value="P-loop_NTPase"/>
</dbReference>
<dbReference type="CDD" id="cd22332">
    <property type="entry name" value="HsdR_N"/>
    <property type="match status" value="1"/>
</dbReference>
<dbReference type="Pfam" id="PF04313">
    <property type="entry name" value="HSDR_N"/>
    <property type="match status" value="1"/>
</dbReference>
<keyword evidence="6 11" id="KW-0680">Restriction system</keyword>
<dbReference type="InterPro" id="IPR051268">
    <property type="entry name" value="Type-I_R_enzyme_R_subunit"/>
</dbReference>
<comment type="similarity">
    <text evidence="2 11">Belongs to the HsdR family.</text>
</comment>
<keyword evidence="9 11" id="KW-0067">ATP-binding</keyword>
<dbReference type="Proteomes" id="UP000261811">
    <property type="component" value="Unassembled WGS sequence"/>
</dbReference>
<evidence type="ECO:0000256" key="10">
    <source>
        <dbReference type="ARBA" id="ARBA00023125"/>
    </source>
</evidence>
<organism evidence="13 14">
    <name type="scientific">Actinomadura logoneensis</name>
    <dbReference type="NCBI Taxonomy" id="2293572"/>
    <lineage>
        <taxon>Bacteria</taxon>
        <taxon>Bacillati</taxon>
        <taxon>Actinomycetota</taxon>
        <taxon>Actinomycetes</taxon>
        <taxon>Streptosporangiales</taxon>
        <taxon>Thermomonosporaceae</taxon>
        <taxon>Actinomadura</taxon>
    </lineage>
</organism>
<dbReference type="Gene3D" id="3.90.1570.50">
    <property type="match status" value="1"/>
</dbReference>
<dbReference type="EMBL" id="QURH01000215">
    <property type="protein sequence ID" value="RFU41387.1"/>
    <property type="molecule type" value="Genomic_DNA"/>
</dbReference>
<dbReference type="Pfam" id="PF18766">
    <property type="entry name" value="SWI2_SNF2"/>
    <property type="match status" value="1"/>
</dbReference>
<dbReference type="RefSeq" id="WP_117357586.1">
    <property type="nucleotide sequence ID" value="NZ_QURH01000215.1"/>
</dbReference>
<protein>
    <recommendedName>
        <fullName evidence="11">Type I restriction enzyme endonuclease subunit</fullName>
        <shortName evidence="11">R protein</shortName>
        <ecNumber evidence="11">3.1.21.3</ecNumber>
    </recommendedName>
</protein>
<comment type="subunit">
    <text evidence="3 11">The type I restriction/modification system is composed of three polypeptides R, M and S.</text>
</comment>
<evidence type="ECO:0000256" key="6">
    <source>
        <dbReference type="ARBA" id="ARBA00022747"/>
    </source>
</evidence>
<comment type="caution">
    <text evidence="13">The sequence shown here is derived from an EMBL/GenBank/DDBJ whole genome shotgun (WGS) entry which is preliminary data.</text>
</comment>
<keyword evidence="5 11" id="KW-0547">Nucleotide-binding</keyword>
<dbReference type="InterPro" id="IPR040980">
    <property type="entry name" value="SWI2_SNF2"/>
</dbReference>
<dbReference type="PANTHER" id="PTHR30195">
    <property type="entry name" value="TYPE I SITE-SPECIFIC DEOXYRIBONUCLEASE PROTEIN SUBUNIT M AND R"/>
    <property type="match status" value="1"/>
</dbReference>